<dbReference type="Proteomes" id="UP000292003">
    <property type="component" value="Unassembled WGS sequence"/>
</dbReference>
<organism evidence="2 3">
    <name type="scientific">Amycolatopsis suaedae</name>
    <dbReference type="NCBI Taxonomy" id="2510978"/>
    <lineage>
        <taxon>Bacteria</taxon>
        <taxon>Bacillati</taxon>
        <taxon>Actinomycetota</taxon>
        <taxon>Actinomycetes</taxon>
        <taxon>Pseudonocardiales</taxon>
        <taxon>Pseudonocardiaceae</taxon>
        <taxon>Amycolatopsis</taxon>
    </lineage>
</organism>
<proteinExistence type="predicted"/>
<keyword evidence="3" id="KW-1185">Reference proteome</keyword>
<gene>
    <name evidence="2" type="ORF">EWH70_18700</name>
</gene>
<feature type="transmembrane region" description="Helical" evidence="1">
    <location>
        <begin position="252"/>
        <end position="271"/>
    </location>
</feature>
<dbReference type="AlphaFoldDB" id="A0A4Q7J605"/>
<evidence type="ECO:0000313" key="2">
    <source>
        <dbReference type="EMBL" id="RZQ62308.1"/>
    </source>
</evidence>
<evidence type="ECO:0000313" key="3">
    <source>
        <dbReference type="Proteomes" id="UP000292003"/>
    </source>
</evidence>
<dbReference type="RefSeq" id="WP_130476736.1">
    <property type="nucleotide sequence ID" value="NZ_SFCC01000009.1"/>
</dbReference>
<feature type="transmembrane region" description="Helical" evidence="1">
    <location>
        <begin position="217"/>
        <end position="240"/>
    </location>
</feature>
<feature type="transmembrane region" description="Helical" evidence="1">
    <location>
        <begin position="54"/>
        <end position="72"/>
    </location>
</feature>
<feature type="transmembrane region" description="Helical" evidence="1">
    <location>
        <begin position="125"/>
        <end position="148"/>
    </location>
</feature>
<name>A0A4Q7J605_9PSEU</name>
<feature type="transmembrane region" description="Helical" evidence="1">
    <location>
        <begin position="291"/>
        <end position="311"/>
    </location>
</feature>
<feature type="transmembrane region" description="Helical" evidence="1">
    <location>
        <begin position="178"/>
        <end position="197"/>
    </location>
</feature>
<dbReference type="EMBL" id="SFCC01000009">
    <property type="protein sequence ID" value="RZQ62308.1"/>
    <property type="molecule type" value="Genomic_DNA"/>
</dbReference>
<keyword evidence="1" id="KW-0472">Membrane</keyword>
<dbReference type="OrthoDB" id="2717873at2"/>
<feature type="transmembrane region" description="Helical" evidence="1">
    <location>
        <begin position="12"/>
        <end position="34"/>
    </location>
</feature>
<reference evidence="2 3" key="1">
    <citation type="submission" date="2019-02" db="EMBL/GenBank/DDBJ databases">
        <title>Draft genome sequence of Amycolatopsis sp. 8-3EHSu isolated from roots of Suaeda maritima.</title>
        <authorList>
            <person name="Duangmal K."/>
            <person name="Chantavorakit T."/>
        </authorList>
    </citation>
    <scope>NUCLEOTIDE SEQUENCE [LARGE SCALE GENOMIC DNA]</scope>
    <source>
        <strain evidence="2 3">8-3EHSu</strain>
    </source>
</reference>
<feature type="transmembrane region" description="Helical" evidence="1">
    <location>
        <begin position="84"/>
        <end position="105"/>
    </location>
</feature>
<accession>A0A4Q7J605</accession>
<evidence type="ECO:0000256" key="1">
    <source>
        <dbReference type="SAM" id="Phobius"/>
    </source>
</evidence>
<keyword evidence="1" id="KW-1133">Transmembrane helix</keyword>
<keyword evidence="1" id="KW-0812">Transmembrane</keyword>
<protein>
    <submittedName>
        <fullName evidence="2">Uncharacterized protein</fullName>
    </submittedName>
</protein>
<comment type="caution">
    <text evidence="2">The sequence shown here is derived from an EMBL/GenBank/DDBJ whole genome shotgun (WGS) entry which is preliminary data.</text>
</comment>
<sequence length="339" mass="35936">MVTRWIGPAAAGWSALYVVLGMLWTLGVPGFPFGEGDPTGPGRTSVLSGLTLEAGPPAVAAVGLGGLVLALVRRGRLVAALCWVYAVALAVVIPEGRVLVWVAYLPVFLVGAPFGYPPVSFTETVLTWLNLNQVLLIAGGLLFAGLALRTQRAARDACVRCGRPARAWTEQAARWGRWAAWVAFAVPLAYAVVRWAWVFHIPLAYTEEGVRELHANGLATAGAGLATFALVGGVLTLGLARSWSERLGRWRIPRWLPLGLAGTVTALLLSLSSSLVRGWVGGSLRFDVGDILTWVPLWALALGAATLGFYYRTRGACGRCGSPGDGAESGRRHGVCESR</sequence>